<organism evidence="9 10">
    <name type="scientific">Tengunoibacter tsumagoiensis</name>
    <dbReference type="NCBI Taxonomy" id="2014871"/>
    <lineage>
        <taxon>Bacteria</taxon>
        <taxon>Bacillati</taxon>
        <taxon>Chloroflexota</taxon>
        <taxon>Ktedonobacteria</taxon>
        <taxon>Ktedonobacterales</taxon>
        <taxon>Dictyobacteraceae</taxon>
        <taxon>Tengunoibacter</taxon>
    </lineage>
</organism>
<dbReference type="Pfam" id="PF17862">
    <property type="entry name" value="AAA_lid_3"/>
    <property type="match status" value="2"/>
</dbReference>
<evidence type="ECO:0000256" key="3">
    <source>
        <dbReference type="ARBA" id="ARBA00022741"/>
    </source>
</evidence>
<dbReference type="Proteomes" id="UP000287352">
    <property type="component" value="Unassembled WGS sequence"/>
</dbReference>
<dbReference type="RefSeq" id="WP_126580768.1">
    <property type="nucleotide sequence ID" value="NZ_BIFR01000001.1"/>
</dbReference>
<dbReference type="OrthoDB" id="9809379at2"/>
<dbReference type="CDD" id="cd19511">
    <property type="entry name" value="RecA-like_CDC48_r2-like"/>
    <property type="match status" value="1"/>
</dbReference>
<comment type="similarity">
    <text evidence="1">Belongs to the AAA ATPase family. CDC48 subfamily.</text>
</comment>
<dbReference type="Gene3D" id="2.40.40.20">
    <property type="match status" value="1"/>
</dbReference>
<evidence type="ECO:0000256" key="5">
    <source>
        <dbReference type="RuleBase" id="RU003651"/>
    </source>
</evidence>
<dbReference type="Pfam" id="PF02359">
    <property type="entry name" value="CDC48_N"/>
    <property type="match status" value="1"/>
</dbReference>
<dbReference type="InterPro" id="IPR009010">
    <property type="entry name" value="Asp_de-COase-like_dom_sf"/>
</dbReference>
<keyword evidence="3 5" id="KW-0547">Nucleotide-binding</keyword>
<dbReference type="GO" id="GO:0005737">
    <property type="term" value="C:cytoplasm"/>
    <property type="evidence" value="ECO:0007669"/>
    <property type="project" value="UniProtKB-ARBA"/>
</dbReference>
<dbReference type="PANTHER" id="PTHR23077">
    <property type="entry name" value="AAA-FAMILY ATPASE"/>
    <property type="match status" value="1"/>
</dbReference>
<keyword evidence="2" id="KW-0677">Repeat</keyword>
<feature type="domain" description="CDC48 N-terminal subdomain" evidence="8">
    <location>
        <begin position="53"/>
        <end position="135"/>
    </location>
</feature>
<dbReference type="PANTHER" id="PTHR23077:SF171">
    <property type="entry name" value="NUCLEAR VALOSIN-CONTAINING PROTEIN-LIKE"/>
    <property type="match status" value="1"/>
</dbReference>
<evidence type="ECO:0000259" key="8">
    <source>
        <dbReference type="SMART" id="SM01073"/>
    </source>
</evidence>
<evidence type="ECO:0000256" key="4">
    <source>
        <dbReference type="ARBA" id="ARBA00022840"/>
    </source>
</evidence>
<dbReference type="InterPro" id="IPR003338">
    <property type="entry name" value="CDC4_N-term_subdom"/>
</dbReference>
<dbReference type="FunFam" id="1.10.8.60:FF:000057">
    <property type="entry name" value="AAA family ATPase, CDC48 subfamily"/>
    <property type="match status" value="1"/>
</dbReference>
<dbReference type="PROSITE" id="PS00674">
    <property type="entry name" value="AAA"/>
    <property type="match status" value="1"/>
</dbReference>
<feature type="region of interest" description="Disordered" evidence="6">
    <location>
        <begin position="1"/>
        <end position="47"/>
    </location>
</feature>
<dbReference type="GO" id="GO:0005524">
    <property type="term" value="F:ATP binding"/>
    <property type="evidence" value="ECO:0007669"/>
    <property type="project" value="UniProtKB-KW"/>
</dbReference>
<dbReference type="EMBL" id="BIFR01000001">
    <property type="protein sequence ID" value="GCE13222.1"/>
    <property type="molecule type" value="Genomic_DNA"/>
</dbReference>
<dbReference type="SUPFAM" id="SSF50692">
    <property type="entry name" value="ADC-like"/>
    <property type="match status" value="1"/>
</dbReference>
<evidence type="ECO:0000256" key="2">
    <source>
        <dbReference type="ARBA" id="ARBA00022737"/>
    </source>
</evidence>
<dbReference type="InterPro" id="IPR050168">
    <property type="entry name" value="AAA_ATPase_domain"/>
</dbReference>
<dbReference type="InterPro" id="IPR003593">
    <property type="entry name" value="AAA+_ATPase"/>
</dbReference>
<comment type="caution">
    <text evidence="9">The sequence shown here is derived from an EMBL/GenBank/DDBJ whole genome shotgun (WGS) entry which is preliminary data.</text>
</comment>
<evidence type="ECO:0008006" key="11">
    <source>
        <dbReference type="Google" id="ProtNLM"/>
    </source>
</evidence>
<evidence type="ECO:0000313" key="10">
    <source>
        <dbReference type="Proteomes" id="UP000287352"/>
    </source>
</evidence>
<dbReference type="AlphaFoldDB" id="A0A402A2D3"/>
<sequence length="855" mass="93350">MEEPRDNHVRQTNSSDTTTRITAKLSPEEVKQEAGITNKEATQQGNGSPVDIQLTVIEGLQVGRGVARIDPADIARLGCQPGDIVMITGARTTAAKVVPSALIDRGQQSIQMDSQVRQNSASGLGEHITVHKARVQTAEKVTLLPLSGGAPIQESDLQYIARYLVGLPVTIGDLLRVGTPGTAPREFLIIGTTPATPSYTLQRKDVSGELPLAPPVHNAEVEAVLVQAGTIVRAQARGAANGTQGRVGYEDIGGLGKELQRIREMIELPLKYPAVFDRLGVEPPKGVLLYGPPGTGKTLIARVVAAETNAAFFIINGPEIINKFYGESESRLRSVFQEAQRRAPSIIFIDELDALAPKRAETGGEVERRIVGQLLALMDGLESRGQVVLIGATNQPNALDPAMRRPGRFDREISLRVPDVRGRTEILQIHSKDAALANDIDLARLAQLTPGFVGADLEALCREAAMIALRRVLPHIDYQRGYIPYETLVNLNITMADFQAALREVEPSTTREVYVEVSETSWDDIGGLEYVKTTLTEGVEWPLRFPEIYANAKVEPPRGVLLAGPPGTGKTLIARALANQCEASFISIKGPELLSKWVGESEKGIREVFRRAKQAAPCIVFFDELDALAPRRGSGNDGNVGDRVIAQLLTEMDGIEGREGVIVVAATNRPEAIDLALLRPGRFDLIVELRAPSEIERQAIFAVHLRGRPITPDITIEELAKITPNRSGADIEAICRRAALLALREWITPKLGIGQVQITPVTEEGEPLEPTGETAMTPQIAARPFQIRPEHFAQAIDEQRERYSVQEAAEEERTRQERGRQRLIDMAAGKDPHEKPPLRGFRLWLARLFGLVEAN</sequence>
<dbReference type="SMART" id="SM01073">
    <property type="entry name" value="CDC48_N"/>
    <property type="match status" value="1"/>
</dbReference>
<dbReference type="InterPro" id="IPR003959">
    <property type="entry name" value="ATPase_AAA_core"/>
</dbReference>
<feature type="domain" description="AAA+ ATPase" evidence="7">
    <location>
        <begin position="556"/>
        <end position="693"/>
    </location>
</feature>
<gene>
    <name evidence="9" type="ORF">KTT_30810</name>
</gene>
<evidence type="ECO:0000313" key="9">
    <source>
        <dbReference type="EMBL" id="GCE13222.1"/>
    </source>
</evidence>
<dbReference type="InterPro" id="IPR005938">
    <property type="entry name" value="AAA_ATPase_CDC48"/>
</dbReference>
<dbReference type="Pfam" id="PF00004">
    <property type="entry name" value="AAA"/>
    <property type="match status" value="2"/>
</dbReference>
<dbReference type="InterPro" id="IPR003960">
    <property type="entry name" value="ATPase_AAA_CS"/>
</dbReference>
<dbReference type="SMART" id="SM00382">
    <property type="entry name" value="AAA"/>
    <property type="match status" value="2"/>
</dbReference>
<reference evidence="10" key="1">
    <citation type="submission" date="2018-12" db="EMBL/GenBank/DDBJ databases">
        <title>Tengunoibacter tsumagoiensis gen. nov., sp. nov., Dictyobacter kobayashii sp. nov., D. alpinus sp. nov., and D. joshuensis sp. nov. and description of Dictyobacteraceae fam. nov. within the order Ktedonobacterales isolated from Tengu-no-mugimeshi.</title>
        <authorList>
            <person name="Wang C.M."/>
            <person name="Zheng Y."/>
            <person name="Sakai Y."/>
            <person name="Toyoda A."/>
            <person name="Minakuchi Y."/>
            <person name="Abe K."/>
            <person name="Yokota A."/>
            <person name="Yabe S."/>
        </authorList>
    </citation>
    <scope>NUCLEOTIDE SEQUENCE [LARGE SCALE GENOMIC DNA]</scope>
    <source>
        <strain evidence="10">Uno3</strain>
    </source>
</reference>
<evidence type="ECO:0000256" key="6">
    <source>
        <dbReference type="SAM" id="MobiDB-lite"/>
    </source>
</evidence>
<dbReference type="Gene3D" id="1.10.8.60">
    <property type="match status" value="2"/>
</dbReference>
<dbReference type="GO" id="GO:0016887">
    <property type="term" value="F:ATP hydrolysis activity"/>
    <property type="evidence" value="ECO:0007669"/>
    <property type="project" value="InterPro"/>
</dbReference>
<evidence type="ECO:0000259" key="7">
    <source>
        <dbReference type="SMART" id="SM00382"/>
    </source>
</evidence>
<evidence type="ECO:0000256" key="1">
    <source>
        <dbReference type="ARBA" id="ARBA00009833"/>
    </source>
</evidence>
<protein>
    <recommendedName>
        <fullName evidence="11">ATPase AAA</fullName>
    </recommendedName>
</protein>
<feature type="domain" description="AAA+ ATPase" evidence="7">
    <location>
        <begin position="283"/>
        <end position="419"/>
    </location>
</feature>
<accession>A0A402A2D3</accession>
<dbReference type="NCBIfam" id="TIGR01243">
    <property type="entry name" value="CDC48"/>
    <property type="match status" value="1"/>
</dbReference>
<dbReference type="Gene3D" id="3.40.50.300">
    <property type="entry name" value="P-loop containing nucleotide triphosphate hydrolases"/>
    <property type="match status" value="2"/>
</dbReference>
<dbReference type="InterPro" id="IPR041569">
    <property type="entry name" value="AAA_lid_3"/>
</dbReference>
<dbReference type="SUPFAM" id="SSF52540">
    <property type="entry name" value="P-loop containing nucleoside triphosphate hydrolases"/>
    <property type="match status" value="2"/>
</dbReference>
<dbReference type="FunFam" id="2.40.40.20:FF:000007">
    <property type="entry name" value="AAA family ATPase"/>
    <property type="match status" value="1"/>
</dbReference>
<proteinExistence type="inferred from homology"/>
<keyword evidence="10" id="KW-1185">Reference proteome</keyword>
<name>A0A402A2D3_9CHLR</name>
<dbReference type="FunFam" id="3.40.50.300:FF:000012">
    <property type="entry name" value="Transitional endoplasmic reticulum ATPase"/>
    <property type="match status" value="1"/>
</dbReference>
<keyword evidence="4 5" id="KW-0067">ATP-binding</keyword>
<feature type="compositionally biased region" description="Polar residues" evidence="6">
    <location>
        <begin position="10"/>
        <end position="21"/>
    </location>
</feature>
<dbReference type="FunFam" id="3.40.50.300:FF:000018">
    <property type="entry name" value="Cell division control 48"/>
    <property type="match status" value="1"/>
</dbReference>
<dbReference type="InterPro" id="IPR027417">
    <property type="entry name" value="P-loop_NTPase"/>
</dbReference>